<dbReference type="PANTHER" id="PTHR32089">
    <property type="entry name" value="METHYL-ACCEPTING CHEMOTAXIS PROTEIN MCPB"/>
    <property type="match status" value="1"/>
</dbReference>
<evidence type="ECO:0000256" key="5">
    <source>
        <dbReference type="ARBA" id="ARBA00023136"/>
    </source>
</evidence>
<dbReference type="PROSITE" id="PS50111">
    <property type="entry name" value="CHEMOTAXIS_TRANSDUC_2"/>
    <property type="match status" value="1"/>
</dbReference>
<keyword evidence="5 8" id="KW-0472">Membrane</keyword>
<comment type="similarity">
    <text evidence="7">Belongs to the methyl-accepting chemotaxis (MCP) protein family.</text>
</comment>
<dbReference type="GO" id="GO:0006935">
    <property type="term" value="P:chemotaxis"/>
    <property type="evidence" value="ECO:0007669"/>
    <property type="project" value="InterPro"/>
</dbReference>
<dbReference type="CDD" id="cd06225">
    <property type="entry name" value="HAMP"/>
    <property type="match status" value="1"/>
</dbReference>
<dbReference type="FunFam" id="1.10.287.950:FF:000001">
    <property type="entry name" value="Methyl-accepting chemotaxis sensory transducer"/>
    <property type="match status" value="1"/>
</dbReference>
<reference evidence="12" key="1">
    <citation type="submission" date="2018-06" db="EMBL/GenBank/DDBJ databases">
        <authorList>
            <person name="Zhirakovskaya E."/>
        </authorList>
    </citation>
    <scope>NUCLEOTIDE SEQUENCE</scope>
</reference>
<evidence type="ECO:0000259" key="10">
    <source>
        <dbReference type="PROSITE" id="PS50192"/>
    </source>
</evidence>
<comment type="subcellular location">
    <subcellularLocation>
        <location evidence="1">Cell inner membrane</location>
        <topology evidence="1">Multi-pass membrane protein</topology>
    </subcellularLocation>
</comment>
<evidence type="ECO:0000256" key="1">
    <source>
        <dbReference type="ARBA" id="ARBA00004429"/>
    </source>
</evidence>
<keyword evidence="6" id="KW-0807">Transducer</keyword>
<name>A0A3B0ZR97_9ZZZZ</name>
<accession>A0A3B0ZR97</accession>
<keyword evidence="2" id="KW-0997">Cell inner membrane</keyword>
<keyword evidence="2" id="KW-1003">Cell membrane</keyword>
<dbReference type="PROSITE" id="PS50192">
    <property type="entry name" value="T_SNARE"/>
    <property type="match status" value="1"/>
</dbReference>
<dbReference type="SMART" id="SM00304">
    <property type="entry name" value="HAMP"/>
    <property type="match status" value="2"/>
</dbReference>
<evidence type="ECO:0000313" key="12">
    <source>
        <dbReference type="EMBL" id="VAW83126.1"/>
    </source>
</evidence>
<evidence type="ECO:0000256" key="3">
    <source>
        <dbReference type="ARBA" id="ARBA00022692"/>
    </source>
</evidence>
<dbReference type="InterPro" id="IPR004089">
    <property type="entry name" value="MCPsignal_dom"/>
</dbReference>
<feature type="transmembrane region" description="Helical" evidence="8">
    <location>
        <begin position="175"/>
        <end position="197"/>
    </location>
</feature>
<dbReference type="Pfam" id="PF00015">
    <property type="entry name" value="MCPsignal"/>
    <property type="match status" value="1"/>
</dbReference>
<evidence type="ECO:0000256" key="7">
    <source>
        <dbReference type="ARBA" id="ARBA00029447"/>
    </source>
</evidence>
<evidence type="ECO:0000259" key="11">
    <source>
        <dbReference type="PROSITE" id="PS50885"/>
    </source>
</evidence>
<keyword evidence="4 8" id="KW-1133">Transmembrane helix</keyword>
<sequence>MLNSIRKKILVSNGVMLLVFMAVLMYALTELNANQELLLQEELAVSTELEIGGLREMFVEFHLNSVEYIVLLQDQTKARRDSIFLQLKSRTEKSEDQVVKALVPEMEQLYKQLQQSASVFIKGDKMQGSLLLNESAAHGSKILGILLERLDYHQKVVDRTIEAVHTSNTRVSASLYGLLVAMVGAGIGISFFLANLISGGIVRMQQTVEDIEQQGDLTRRVNVNSNDEVGRLAGAFNRLVENMANIISEVKKEANLVADSATRMRVVTGQTSSGAQQQSDEIHQIASAMNEMSATVSEVASSAESATSFANEGNTEAINGSGVVKTTATAISELANGVQQSATVIENLKNDSENIGAVLDVIKNIADQTNLLALNAAIEAARAGEQGRGFAVVADEVRCLAQRTQESTKEIEDLIGKLQEGSRQAVDVMEQSRGKAEDTVKQAEAAGNSLDAITRAVSSIVDMNMQIASAAEEQSATAEEINRNITNIQAVAEQTASGTEEMAASSNSLSELSDGLKGMVARFKV</sequence>
<organism evidence="12">
    <name type="scientific">hydrothermal vent metagenome</name>
    <dbReference type="NCBI Taxonomy" id="652676"/>
    <lineage>
        <taxon>unclassified sequences</taxon>
        <taxon>metagenomes</taxon>
        <taxon>ecological metagenomes</taxon>
    </lineage>
</organism>
<evidence type="ECO:0000256" key="8">
    <source>
        <dbReference type="SAM" id="Phobius"/>
    </source>
</evidence>
<dbReference type="PANTHER" id="PTHR32089:SF119">
    <property type="entry name" value="METHYL-ACCEPTING CHEMOTAXIS PROTEIN CTPL"/>
    <property type="match status" value="1"/>
</dbReference>
<feature type="transmembrane region" description="Helical" evidence="8">
    <location>
        <begin position="9"/>
        <end position="28"/>
    </location>
</feature>
<dbReference type="PRINTS" id="PR00260">
    <property type="entry name" value="CHEMTRNSDUCR"/>
</dbReference>
<keyword evidence="3 8" id="KW-0812">Transmembrane</keyword>
<dbReference type="GO" id="GO:0007165">
    <property type="term" value="P:signal transduction"/>
    <property type="evidence" value="ECO:0007669"/>
    <property type="project" value="UniProtKB-KW"/>
</dbReference>
<dbReference type="PROSITE" id="PS50885">
    <property type="entry name" value="HAMP"/>
    <property type="match status" value="1"/>
</dbReference>
<dbReference type="EMBL" id="UOFK01000349">
    <property type="protein sequence ID" value="VAW83126.1"/>
    <property type="molecule type" value="Genomic_DNA"/>
</dbReference>
<evidence type="ECO:0000256" key="6">
    <source>
        <dbReference type="ARBA" id="ARBA00023224"/>
    </source>
</evidence>
<dbReference type="InterPro" id="IPR004090">
    <property type="entry name" value="Chemotax_Me-accpt_rcpt"/>
</dbReference>
<dbReference type="Pfam" id="PF00672">
    <property type="entry name" value="HAMP"/>
    <property type="match status" value="1"/>
</dbReference>
<feature type="domain" description="T-SNARE coiled-coil homology" evidence="10">
    <location>
        <begin position="449"/>
        <end position="502"/>
    </location>
</feature>
<dbReference type="SMART" id="SM00283">
    <property type="entry name" value="MA"/>
    <property type="match status" value="1"/>
</dbReference>
<evidence type="ECO:0000256" key="4">
    <source>
        <dbReference type="ARBA" id="ARBA00022989"/>
    </source>
</evidence>
<gene>
    <name evidence="12" type="ORF">MNBD_GAMMA13-1722</name>
</gene>
<dbReference type="InterPro" id="IPR003660">
    <property type="entry name" value="HAMP_dom"/>
</dbReference>
<dbReference type="CDD" id="cd11386">
    <property type="entry name" value="MCP_signal"/>
    <property type="match status" value="1"/>
</dbReference>
<dbReference type="GO" id="GO:0004888">
    <property type="term" value="F:transmembrane signaling receptor activity"/>
    <property type="evidence" value="ECO:0007669"/>
    <property type="project" value="InterPro"/>
</dbReference>
<feature type="domain" description="HAMP" evidence="11">
    <location>
        <begin position="195"/>
        <end position="248"/>
    </location>
</feature>
<evidence type="ECO:0000259" key="9">
    <source>
        <dbReference type="PROSITE" id="PS50111"/>
    </source>
</evidence>
<feature type="domain" description="Methyl-accepting transducer" evidence="9">
    <location>
        <begin position="253"/>
        <end position="489"/>
    </location>
</feature>
<protein>
    <submittedName>
        <fullName evidence="12">Methyl-accepting chemotaxis sensor/transducer protein</fullName>
    </submittedName>
</protein>
<proteinExistence type="inferred from homology"/>
<dbReference type="AlphaFoldDB" id="A0A3B0ZR97"/>
<dbReference type="InterPro" id="IPR000727">
    <property type="entry name" value="T_SNARE_dom"/>
</dbReference>
<dbReference type="SUPFAM" id="SSF58104">
    <property type="entry name" value="Methyl-accepting chemotaxis protein (MCP) signaling domain"/>
    <property type="match status" value="1"/>
</dbReference>
<dbReference type="GO" id="GO:0005886">
    <property type="term" value="C:plasma membrane"/>
    <property type="evidence" value="ECO:0007669"/>
    <property type="project" value="UniProtKB-SubCell"/>
</dbReference>
<dbReference type="Gene3D" id="1.10.287.950">
    <property type="entry name" value="Methyl-accepting chemotaxis protein"/>
    <property type="match status" value="1"/>
</dbReference>
<evidence type="ECO:0000256" key="2">
    <source>
        <dbReference type="ARBA" id="ARBA00022519"/>
    </source>
</evidence>